<feature type="signal peptide" evidence="1">
    <location>
        <begin position="1"/>
        <end position="19"/>
    </location>
</feature>
<dbReference type="CDD" id="cd14727">
    <property type="entry name" value="ChanN-like"/>
    <property type="match status" value="1"/>
</dbReference>
<evidence type="ECO:0000313" key="4">
    <source>
        <dbReference type="Proteomes" id="UP000308181"/>
    </source>
</evidence>
<gene>
    <name evidence="3" type="ORF">FA046_07380</name>
</gene>
<evidence type="ECO:0000256" key="1">
    <source>
        <dbReference type="SAM" id="SignalP"/>
    </source>
</evidence>
<evidence type="ECO:0000259" key="2">
    <source>
        <dbReference type="Pfam" id="PF04187"/>
    </source>
</evidence>
<name>A0A4U1C050_9SPHI</name>
<dbReference type="OrthoDB" id="1680202at2"/>
<protein>
    <submittedName>
        <fullName evidence="3">Iron-regulated protein</fullName>
    </submittedName>
</protein>
<dbReference type="EMBL" id="SWBP01000002">
    <property type="protein sequence ID" value="TKB98928.1"/>
    <property type="molecule type" value="Genomic_DNA"/>
</dbReference>
<sequence>MKKIFFLLFLNIIMVSAFSQEKPAYQIYNAQGEKVSYGKMLKALTDKEVILFGELHNNAISHWLQYEVTSALSAQKKLILGAEMFEADNQNQLNDYLKGTIDAKALKSTARLWPNYATDYAPLVDLAKEKQLSFVATNIPRKYANLVYKNGFGVLDSLPEQEKVWIAPLPITFDAELPTYKNILKMMGEHGSDLLVKAQAVKDATMAHFILKNYQKDHVFIHYNGAYHSDRYEGILWYLKRENSKLKYGTISTVSQENINQLSKENLNLADFIICVDSNMTNTY</sequence>
<organism evidence="3 4">
    <name type="scientific">Pedobacter cryophilus</name>
    <dbReference type="NCBI Taxonomy" id="2571271"/>
    <lineage>
        <taxon>Bacteria</taxon>
        <taxon>Pseudomonadati</taxon>
        <taxon>Bacteroidota</taxon>
        <taxon>Sphingobacteriia</taxon>
        <taxon>Sphingobacteriales</taxon>
        <taxon>Sphingobacteriaceae</taxon>
        <taxon>Pedobacter</taxon>
    </lineage>
</organism>
<keyword evidence="1" id="KW-0732">Signal</keyword>
<accession>A0A4U1C050</accession>
<dbReference type="SUPFAM" id="SSF159501">
    <property type="entry name" value="EreA/ChaN-like"/>
    <property type="match status" value="1"/>
</dbReference>
<keyword evidence="4" id="KW-1185">Reference proteome</keyword>
<evidence type="ECO:0000313" key="3">
    <source>
        <dbReference type="EMBL" id="TKB98928.1"/>
    </source>
</evidence>
<dbReference type="Proteomes" id="UP000308181">
    <property type="component" value="Unassembled WGS sequence"/>
</dbReference>
<feature type="chain" id="PRO_5020784870" evidence="1">
    <location>
        <begin position="20"/>
        <end position="284"/>
    </location>
</feature>
<dbReference type="RefSeq" id="WP_136825742.1">
    <property type="nucleotide sequence ID" value="NZ_SWBP01000002.1"/>
</dbReference>
<reference evidence="3 4" key="1">
    <citation type="submission" date="2019-04" db="EMBL/GenBank/DDBJ databases">
        <title>Pedobacter sp. AR-3-17 sp. nov., isolated from Arctic soil.</title>
        <authorList>
            <person name="Dahal R.H."/>
            <person name="Kim D.-U."/>
        </authorList>
    </citation>
    <scope>NUCLEOTIDE SEQUENCE [LARGE SCALE GENOMIC DNA]</scope>
    <source>
        <strain evidence="3 4">AR-3-17</strain>
    </source>
</reference>
<proteinExistence type="predicted"/>
<comment type="caution">
    <text evidence="3">The sequence shown here is derived from an EMBL/GenBank/DDBJ whole genome shotgun (WGS) entry which is preliminary data.</text>
</comment>
<dbReference type="InterPro" id="IPR007314">
    <property type="entry name" value="Cofac_haem-bd_dom"/>
</dbReference>
<dbReference type="Gene3D" id="3.40.50.11550">
    <property type="match status" value="1"/>
</dbReference>
<feature type="domain" description="Haem-binding uptake Tiki superfamily ChaN" evidence="2">
    <location>
        <begin position="40"/>
        <end position="239"/>
    </location>
</feature>
<dbReference type="AlphaFoldDB" id="A0A4U1C050"/>
<dbReference type="Pfam" id="PF04187">
    <property type="entry name" value="Cofac_haem_bdg"/>
    <property type="match status" value="1"/>
</dbReference>